<feature type="domain" description="RNA polymerase sigma factor 70 region 4 type 2" evidence="6">
    <location>
        <begin position="126"/>
        <end position="177"/>
    </location>
</feature>
<evidence type="ECO:0000313" key="8">
    <source>
        <dbReference type="Proteomes" id="UP000192678"/>
    </source>
</evidence>
<dbReference type="InterPro" id="IPR013324">
    <property type="entry name" value="RNA_pol_sigma_r3/r4-like"/>
</dbReference>
<organism evidence="7 8">
    <name type="scientific">Pedobacter nyackensis</name>
    <dbReference type="NCBI Taxonomy" id="475255"/>
    <lineage>
        <taxon>Bacteria</taxon>
        <taxon>Pseudomonadati</taxon>
        <taxon>Bacteroidota</taxon>
        <taxon>Sphingobacteriia</taxon>
        <taxon>Sphingobacteriales</taxon>
        <taxon>Sphingobacteriaceae</taxon>
        <taxon>Pedobacter</taxon>
    </lineage>
</organism>
<dbReference type="Pfam" id="PF08281">
    <property type="entry name" value="Sigma70_r4_2"/>
    <property type="match status" value="1"/>
</dbReference>
<dbReference type="PANTHER" id="PTHR43133">
    <property type="entry name" value="RNA POLYMERASE ECF-TYPE SIGMA FACTO"/>
    <property type="match status" value="1"/>
</dbReference>
<dbReference type="EMBL" id="FWYB01000005">
    <property type="protein sequence ID" value="SMC89975.1"/>
    <property type="molecule type" value="Genomic_DNA"/>
</dbReference>
<dbReference type="InterPro" id="IPR007627">
    <property type="entry name" value="RNA_pol_sigma70_r2"/>
</dbReference>
<dbReference type="InterPro" id="IPR036388">
    <property type="entry name" value="WH-like_DNA-bd_sf"/>
</dbReference>
<protein>
    <submittedName>
        <fullName evidence="7">RNA polymerase sigma-70 factor, ECF subfamily</fullName>
    </submittedName>
</protein>
<evidence type="ECO:0000256" key="2">
    <source>
        <dbReference type="ARBA" id="ARBA00023015"/>
    </source>
</evidence>
<dbReference type="Pfam" id="PF04542">
    <property type="entry name" value="Sigma70_r2"/>
    <property type="match status" value="1"/>
</dbReference>
<dbReference type="InterPro" id="IPR014327">
    <property type="entry name" value="RNA_pol_sigma70_bacteroid"/>
</dbReference>
<keyword evidence="2" id="KW-0805">Transcription regulation</keyword>
<dbReference type="GO" id="GO:0016987">
    <property type="term" value="F:sigma factor activity"/>
    <property type="evidence" value="ECO:0007669"/>
    <property type="project" value="UniProtKB-KW"/>
</dbReference>
<dbReference type="SUPFAM" id="SSF88946">
    <property type="entry name" value="Sigma2 domain of RNA polymerase sigma factors"/>
    <property type="match status" value="1"/>
</dbReference>
<dbReference type="AlphaFoldDB" id="A0A1W2CXI5"/>
<evidence type="ECO:0000256" key="4">
    <source>
        <dbReference type="ARBA" id="ARBA00023163"/>
    </source>
</evidence>
<dbReference type="PANTHER" id="PTHR43133:SF46">
    <property type="entry name" value="RNA POLYMERASE SIGMA-70 FACTOR ECF SUBFAMILY"/>
    <property type="match status" value="1"/>
</dbReference>
<dbReference type="OrthoDB" id="711087at2"/>
<keyword evidence="4" id="KW-0804">Transcription</keyword>
<keyword evidence="8" id="KW-1185">Reference proteome</keyword>
<evidence type="ECO:0000256" key="3">
    <source>
        <dbReference type="ARBA" id="ARBA00023082"/>
    </source>
</evidence>
<accession>A0A1W2CXI5</accession>
<dbReference type="NCBIfam" id="TIGR02937">
    <property type="entry name" value="sigma70-ECF"/>
    <property type="match status" value="1"/>
</dbReference>
<comment type="similarity">
    <text evidence="1">Belongs to the sigma-70 factor family. ECF subfamily.</text>
</comment>
<dbReference type="Gene3D" id="1.10.10.10">
    <property type="entry name" value="Winged helix-like DNA-binding domain superfamily/Winged helix DNA-binding domain"/>
    <property type="match status" value="1"/>
</dbReference>
<dbReference type="InterPro" id="IPR013325">
    <property type="entry name" value="RNA_pol_sigma_r2"/>
</dbReference>
<dbReference type="InterPro" id="IPR039425">
    <property type="entry name" value="RNA_pol_sigma-70-like"/>
</dbReference>
<proteinExistence type="inferred from homology"/>
<dbReference type="GO" id="GO:0003677">
    <property type="term" value="F:DNA binding"/>
    <property type="evidence" value="ECO:0007669"/>
    <property type="project" value="InterPro"/>
</dbReference>
<dbReference type="GO" id="GO:0006352">
    <property type="term" value="P:DNA-templated transcription initiation"/>
    <property type="evidence" value="ECO:0007669"/>
    <property type="project" value="InterPro"/>
</dbReference>
<dbReference type="Proteomes" id="UP000192678">
    <property type="component" value="Unassembled WGS sequence"/>
</dbReference>
<reference evidence="7 8" key="1">
    <citation type="submission" date="2017-04" db="EMBL/GenBank/DDBJ databases">
        <authorList>
            <person name="Afonso C.L."/>
            <person name="Miller P.J."/>
            <person name="Scott M.A."/>
            <person name="Spackman E."/>
            <person name="Goraichik I."/>
            <person name="Dimitrov K.M."/>
            <person name="Suarez D.L."/>
            <person name="Swayne D.E."/>
        </authorList>
    </citation>
    <scope>NUCLEOTIDE SEQUENCE [LARGE SCALE GENOMIC DNA]</scope>
    <source>
        <strain evidence="7 8">DSM 19625</strain>
    </source>
</reference>
<evidence type="ECO:0000256" key="1">
    <source>
        <dbReference type="ARBA" id="ARBA00010641"/>
    </source>
</evidence>
<dbReference type="RefSeq" id="WP_084289402.1">
    <property type="nucleotide sequence ID" value="NZ_FWYB01000005.1"/>
</dbReference>
<evidence type="ECO:0000259" key="6">
    <source>
        <dbReference type="Pfam" id="PF08281"/>
    </source>
</evidence>
<name>A0A1W2CXI5_9SPHI</name>
<dbReference type="InterPro" id="IPR014284">
    <property type="entry name" value="RNA_pol_sigma-70_dom"/>
</dbReference>
<dbReference type="SUPFAM" id="SSF88659">
    <property type="entry name" value="Sigma3 and sigma4 domains of RNA polymerase sigma factors"/>
    <property type="match status" value="1"/>
</dbReference>
<dbReference type="NCBIfam" id="TIGR02985">
    <property type="entry name" value="Sig70_bacteroi1"/>
    <property type="match status" value="1"/>
</dbReference>
<dbReference type="STRING" id="475255.SAMN04488101_10550"/>
<dbReference type="InterPro" id="IPR013249">
    <property type="entry name" value="RNA_pol_sigma70_r4_t2"/>
</dbReference>
<feature type="domain" description="RNA polymerase sigma-70 region 2" evidence="5">
    <location>
        <begin position="28"/>
        <end position="94"/>
    </location>
</feature>
<gene>
    <name evidence="7" type="ORF">SAMN04488101_10550</name>
</gene>
<keyword evidence="3" id="KW-0731">Sigma factor</keyword>
<evidence type="ECO:0000259" key="5">
    <source>
        <dbReference type="Pfam" id="PF04542"/>
    </source>
</evidence>
<evidence type="ECO:0000313" key="7">
    <source>
        <dbReference type="EMBL" id="SMC89975.1"/>
    </source>
</evidence>
<dbReference type="Gene3D" id="1.10.1740.10">
    <property type="match status" value="1"/>
</dbReference>
<sequence>MKESNALSDYRLLEYCRNGNDKAFDVIFQRYFKPLYSLSLKYVRNTEVAEELVMDLMMWVWEKRAVDFCPDGNLKAYLFRAIRNSIISYFRKKTLATQPLELYHEETMQDSKKADDNHVYAEIEACFQEKLNELSPQRRKVYEMSRDENMSYPQIARQLNLSANTVKSHMSFSLNHLRKSMHEYLDVTTIVALLSWFVK</sequence>